<reference evidence="1" key="1">
    <citation type="submission" date="2024-03" db="EMBL/GenBank/DDBJ databases">
        <title>Novel Streptomyces species of biotechnological and ecological value are a feature of Machair soil.</title>
        <authorList>
            <person name="Prole J.R."/>
            <person name="Goodfellow M."/>
            <person name="Allenby N."/>
            <person name="Ward A.C."/>
        </authorList>
    </citation>
    <scope>NUCLEOTIDE SEQUENCE</scope>
    <source>
        <strain evidence="1">MS1.AVA.4</strain>
    </source>
</reference>
<evidence type="ECO:0000313" key="2">
    <source>
        <dbReference type="Proteomes" id="UP001375539"/>
    </source>
</evidence>
<keyword evidence="2" id="KW-1185">Reference proteome</keyword>
<organism evidence="1 2">
    <name type="scientific">Streptomyces pratisoli</name>
    <dbReference type="NCBI Taxonomy" id="3139917"/>
    <lineage>
        <taxon>Bacteria</taxon>
        <taxon>Bacillati</taxon>
        <taxon>Actinomycetota</taxon>
        <taxon>Actinomycetes</taxon>
        <taxon>Kitasatosporales</taxon>
        <taxon>Streptomycetaceae</taxon>
        <taxon>Streptomyces</taxon>
    </lineage>
</organism>
<accession>A0ACC6QB88</accession>
<dbReference type="Proteomes" id="UP001375539">
    <property type="component" value="Unassembled WGS sequence"/>
</dbReference>
<evidence type="ECO:0000313" key="1">
    <source>
        <dbReference type="EMBL" id="MEJ8655546.1"/>
    </source>
</evidence>
<dbReference type="EMBL" id="JBBKAI010000002">
    <property type="protein sequence ID" value="MEJ8655546.1"/>
    <property type="molecule type" value="Genomic_DNA"/>
</dbReference>
<name>A0ACC6QB88_9ACTN</name>
<gene>
    <name evidence="1" type="ORF">WKI58_03200</name>
</gene>
<sequence>MTVNEAVADAAESDPLDQLGFLLARNGAIANSRVHHAFESCGLAVRQGTTLMLLGKAGSMGQQALAATLEVDPSIMVAILNDLESARLVERRRDPADRRRHIVAITKEGRDLLTKAQDAVTEVEHGLFADLSPEELTALRGLLAKVRTTPGDPVCTEQ</sequence>
<comment type="caution">
    <text evidence="1">The sequence shown here is derived from an EMBL/GenBank/DDBJ whole genome shotgun (WGS) entry which is preliminary data.</text>
</comment>
<protein>
    <submittedName>
        <fullName evidence="1">MarR family winged helix-turn-helix transcriptional regulator</fullName>
    </submittedName>
</protein>
<proteinExistence type="predicted"/>